<dbReference type="STRING" id="1121117.SAMN02745977_00009"/>
<keyword evidence="3" id="KW-0645">Protease</keyword>
<dbReference type="GO" id="GO:0000270">
    <property type="term" value="P:peptidoglycan metabolic process"/>
    <property type="evidence" value="ECO:0007669"/>
    <property type="project" value="TreeGrafter"/>
</dbReference>
<keyword evidence="2" id="KW-0378">Hydrolase</keyword>
<dbReference type="InterPro" id="IPR000667">
    <property type="entry name" value="Peptidase_S13"/>
</dbReference>
<dbReference type="Pfam" id="PF02113">
    <property type="entry name" value="Peptidase_S13"/>
    <property type="match status" value="1"/>
</dbReference>
<dbReference type="Proteomes" id="UP000199531">
    <property type="component" value="Unassembled WGS sequence"/>
</dbReference>
<dbReference type="RefSeq" id="WP_091812630.1">
    <property type="nucleotide sequence ID" value="NZ_FOCW01000001.1"/>
</dbReference>
<dbReference type="SUPFAM" id="SSF56601">
    <property type="entry name" value="beta-lactamase/transpeptidase-like"/>
    <property type="match status" value="1"/>
</dbReference>
<dbReference type="NCBIfam" id="TIGR00666">
    <property type="entry name" value="PBP4"/>
    <property type="match status" value="1"/>
</dbReference>
<accession>A0A1H8CPU5</accession>
<evidence type="ECO:0000313" key="3">
    <source>
        <dbReference type="EMBL" id="SEM97045.1"/>
    </source>
</evidence>
<evidence type="ECO:0000313" key="4">
    <source>
        <dbReference type="Proteomes" id="UP000199531"/>
    </source>
</evidence>
<dbReference type="AlphaFoldDB" id="A0A1H8CPU5"/>
<evidence type="ECO:0000256" key="2">
    <source>
        <dbReference type="ARBA" id="ARBA00022801"/>
    </source>
</evidence>
<dbReference type="Gene3D" id="3.50.80.20">
    <property type="entry name" value="D-Ala-D-Ala carboxypeptidase C, peptidase S13"/>
    <property type="match status" value="1"/>
</dbReference>
<organism evidence="3 4">
    <name type="scientific">Brachymonas denitrificans DSM 15123</name>
    <dbReference type="NCBI Taxonomy" id="1121117"/>
    <lineage>
        <taxon>Bacteria</taxon>
        <taxon>Pseudomonadati</taxon>
        <taxon>Pseudomonadota</taxon>
        <taxon>Betaproteobacteria</taxon>
        <taxon>Burkholderiales</taxon>
        <taxon>Comamonadaceae</taxon>
        <taxon>Brachymonas</taxon>
    </lineage>
</organism>
<keyword evidence="3" id="KW-0121">Carboxypeptidase</keyword>
<dbReference type="OrthoDB" id="9802627at2"/>
<dbReference type="GO" id="GO:0006508">
    <property type="term" value="P:proteolysis"/>
    <property type="evidence" value="ECO:0007669"/>
    <property type="project" value="InterPro"/>
</dbReference>
<dbReference type="Gene3D" id="3.40.710.10">
    <property type="entry name" value="DD-peptidase/beta-lactamase superfamily"/>
    <property type="match status" value="1"/>
</dbReference>
<protein>
    <submittedName>
        <fullName evidence="3">D-alanyl-D-alanine carboxypeptidase / D-alanyl-D-alanine-endopeptidase (Penicillin-binding protein 4)</fullName>
    </submittedName>
</protein>
<dbReference type="EMBL" id="FOCW01000001">
    <property type="protein sequence ID" value="SEM97045.1"/>
    <property type="molecule type" value="Genomic_DNA"/>
</dbReference>
<dbReference type="PRINTS" id="PR00922">
    <property type="entry name" value="DADACBPTASE3"/>
</dbReference>
<dbReference type="GO" id="GO:0004185">
    <property type="term" value="F:serine-type carboxypeptidase activity"/>
    <property type="evidence" value="ECO:0007669"/>
    <property type="project" value="InterPro"/>
</dbReference>
<proteinExistence type="inferred from homology"/>
<name>A0A1H8CPU5_9BURK</name>
<dbReference type="PANTHER" id="PTHR30023">
    <property type="entry name" value="D-ALANYL-D-ALANINE CARBOXYPEPTIDASE"/>
    <property type="match status" value="1"/>
</dbReference>
<gene>
    <name evidence="3" type="ORF">SAMN02745977_00009</name>
</gene>
<reference evidence="3 4" key="1">
    <citation type="submission" date="2016-10" db="EMBL/GenBank/DDBJ databases">
        <authorList>
            <person name="de Groot N.N."/>
        </authorList>
    </citation>
    <scope>NUCLEOTIDE SEQUENCE [LARGE SCALE GENOMIC DNA]</scope>
    <source>
        <strain evidence="3 4">DSM 15123</strain>
    </source>
</reference>
<keyword evidence="4" id="KW-1185">Reference proteome</keyword>
<comment type="similarity">
    <text evidence="1">Belongs to the peptidase S13 family.</text>
</comment>
<dbReference type="InterPro" id="IPR012338">
    <property type="entry name" value="Beta-lactam/transpept-like"/>
</dbReference>
<sequence>MPASPHSSPLARRTSRLGLSLAFGLLALTACQKSSTSDEAASAASAAASSPDGAASAWLAEPRDPTPTLATQAASTTIPPIVLQELEKAKVSPDHVALLVVPVDGGPPLVNHRTAEPMNPASVMKLVTTAAALDLLGTSYRWHTRLWTDGTVQDGTLNGNVYLQGRGDPKLVVERLWLLMRELQHAGIRRIGGDIVLDHSAFDVPPVDPASFDGDPLRPYNARPDALLVNFKTFTLKITPDEAQKQAYVGLEPPLEGVTLPAALPLAEGKCAPWLNKLAALSLKDRNLIVPAEPYPASCGIQQLTLAHPAPEQFAARAVAGMWKALGGELAGSIREGTVPEAVRGRRPLADSASPTASEIVHDINKFSNNVMAQQVFLTLGMEHSGVGTLESGKQAVTQWWQHRLGDTPMPDVQNGSGLSREGRVSASSLGAMLQRVWRTPGMPEFVASLPIAGVDGTLRRTHTAFKGNAHLKTGTLKDASALAGYVLSETGRRYVMVAMANGSNAQSARPAFQALMEWVITQPVASSGSHS</sequence>
<evidence type="ECO:0000256" key="1">
    <source>
        <dbReference type="ARBA" id="ARBA00006096"/>
    </source>
</evidence>
<dbReference type="PANTHER" id="PTHR30023:SF0">
    <property type="entry name" value="PENICILLIN-SENSITIVE CARBOXYPEPTIDASE A"/>
    <property type="match status" value="1"/>
</dbReference>